<organism evidence="2 3">
    <name type="scientific">Bremerella volcania</name>
    <dbReference type="NCBI Taxonomy" id="2527984"/>
    <lineage>
        <taxon>Bacteria</taxon>
        <taxon>Pseudomonadati</taxon>
        <taxon>Planctomycetota</taxon>
        <taxon>Planctomycetia</taxon>
        <taxon>Pirellulales</taxon>
        <taxon>Pirellulaceae</taxon>
        <taxon>Bremerella</taxon>
    </lineage>
</organism>
<keyword evidence="3" id="KW-1185">Reference proteome</keyword>
<reference evidence="3" key="1">
    <citation type="submission" date="2019-02" db="EMBL/GenBank/DDBJ databases">
        <title>Deep-cultivation of Planctomycetes and their phenomic and genomic characterization uncovers novel biology.</title>
        <authorList>
            <person name="Wiegand S."/>
            <person name="Jogler M."/>
            <person name="Boedeker C."/>
            <person name="Pinto D."/>
            <person name="Vollmers J."/>
            <person name="Rivas-Marin E."/>
            <person name="Kohn T."/>
            <person name="Peeters S.H."/>
            <person name="Heuer A."/>
            <person name="Rast P."/>
            <person name="Oberbeckmann S."/>
            <person name="Bunk B."/>
            <person name="Jeske O."/>
            <person name="Meyerdierks A."/>
            <person name="Storesund J.E."/>
            <person name="Kallscheuer N."/>
            <person name="Luecker S."/>
            <person name="Lage O.M."/>
            <person name="Pohl T."/>
            <person name="Merkel B.J."/>
            <person name="Hornburger P."/>
            <person name="Mueller R.-W."/>
            <person name="Bruemmer F."/>
            <person name="Labrenz M."/>
            <person name="Spormann A.M."/>
            <person name="Op den Camp H."/>
            <person name="Overmann J."/>
            <person name="Amann R."/>
            <person name="Jetten M.S.M."/>
            <person name="Mascher T."/>
            <person name="Medema M.H."/>
            <person name="Devos D.P."/>
            <person name="Kaster A.-K."/>
            <person name="Ovreas L."/>
            <person name="Rohde M."/>
            <person name="Galperin M.Y."/>
            <person name="Jogler C."/>
        </authorList>
    </citation>
    <scope>NUCLEOTIDE SEQUENCE [LARGE SCALE GENOMIC DNA]</scope>
    <source>
        <strain evidence="3">Pan97</strain>
    </source>
</reference>
<dbReference type="KEGG" id="bvo:Pan97_24640"/>
<name>A0A518C897_9BACT</name>
<dbReference type="Proteomes" id="UP000318626">
    <property type="component" value="Chromosome"/>
</dbReference>
<feature type="region of interest" description="Disordered" evidence="1">
    <location>
        <begin position="1"/>
        <end position="97"/>
    </location>
</feature>
<dbReference type="RefSeq" id="WP_144972806.1">
    <property type="nucleotide sequence ID" value="NZ_CP036289.1"/>
</dbReference>
<accession>A0A518C897</accession>
<dbReference type="EMBL" id="CP036289">
    <property type="protein sequence ID" value="QDU75432.1"/>
    <property type="molecule type" value="Genomic_DNA"/>
</dbReference>
<feature type="compositionally biased region" description="Polar residues" evidence="1">
    <location>
        <begin position="14"/>
        <end position="36"/>
    </location>
</feature>
<protein>
    <submittedName>
        <fullName evidence="2">Uncharacterized protein</fullName>
    </submittedName>
</protein>
<evidence type="ECO:0000313" key="3">
    <source>
        <dbReference type="Proteomes" id="UP000318626"/>
    </source>
</evidence>
<dbReference type="AlphaFoldDB" id="A0A518C897"/>
<proteinExistence type="predicted"/>
<evidence type="ECO:0000256" key="1">
    <source>
        <dbReference type="SAM" id="MobiDB-lite"/>
    </source>
</evidence>
<gene>
    <name evidence="2" type="ORF">Pan97_24640</name>
</gene>
<sequence>MTNPDQQRLKELQALTQTSHQPTPLINQVLSSTQGRFTPDHAVDEPSDDFSSVLPESDQPTMQQEVSAMPRNRTGTRLLPTFPTVSPPSSKQSDEIASRVQQSVSTTLQLRDQREFKLTLEEDTSRDDALVERLAEQTVSIVQQRDEMLYQRVMQAIEQRLAQGRHFFT</sequence>
<evidence type="ECO:0000313" key="2">
    <source>
        <dbReference type="EMBL" id="QDU75432.1"/>
    </source>
</evidence>